<comment type="similarity">
    <text evidence="1">Belongs to the short-chain dehydrogenases/reductases (SDR) family.</text>
</comment>
<organism evidence="4 5">
    <name type="scientific">Alicyclobacillus sacchari</name>
    <dbReference type="NCBI Taxonomy" id="392010"/>
    <lineage>
        <taxon>Bacteria</taxon>
        <taxon>Bacillati</taxon>
        <taxon>Bacillota</taxon>
        <taxon>Bacilli</taxon>
        <taxon>Bacillales</taxon>
        <taxon>Alicyclobacillaceae</taxon>
        <taxon>Alicyclobacillus</taxon>
    </lineage>
</organism>
<feature type="domain" description="Ketoreductase" evidence="3">
    <location>
        <begin position="44"/>
        <end position="223"/>
    </location>
</feature>
<dbReference type="SUPFAM" id="SSF51735">
    <property type="entry name" value="NAD(P)-binding Rossmann-fold domains"/>
    <property type="match status" value="1"/>
</dbReference>
<dbReference type="InterPro" id="IPR057326">
    <property type="entry name" value="KR_dom"/>
</dbReference>
<dbReference type="InterPro" id="IPR036291">
    <property type="entry name" value="NAD(P)-bd_dom_sf"/>
</dbReference>
<dbReference type="GO" id="GO:0016616">
    <property type="term" value="F:oxidoreductase activity, acting on the CH-OH group of donors, NAD or NADP as acceptor"/>
    <property type="evidence" value="ECO:0007669"/>
    <property type="project" value="TreeGrafter"/>
</dbReference>
<dbReference type="PRINTS" id="PR00080">
    <property type="entry name" value="SDRFAMILY"/>
</dbReference>
<protein>
    <submittedName>
        <fullName evidence="4">NAD(P)-dependent dehydrogenase (Short-subunit alcohol dehydrogenase family)</fullName>
    </submittedName>
</protein>
<name>A0A4R8LU20_9BACL</name>
<sequence length="288" mass="30790">MSQWIAVLSEDDEISQFFDSFVTASEHGTTKGVSALRLFDLRGRTALVIGGTGVLGSYIAEGLAEHGANVAIAGRDQTKGDQVAKRLQDVGGSARVFAVDVQDRTSIADLVRDVAAWAGRIDVLVNCAGVNSKTPFFDIEENEWDRIVGTNAKAVFLACQVVGRHMVERGGGSIINISSVSSNPPLSGVFAYSASKAAVNNMTQYLARELAPHVRVNAIIPGFFPAEQNRKILTKERIDNIVRHTPLGRLGEPHELKGIAVWLASDRASSFVTGALIPVDGGFTAMTI</sequence>
<evidence type="ECO:0000259" key="3">
    <source>
        <dbReference type="SMART" id="SM00822"/>
    </source>
</evidence>
<dbReference type="SMART" id="SM00822">
    <property type="entry name" value="PKS_KR"/>
    <property type="match status" value="1"/>
</dbReference>
<keyword evidence="2" id="KW-0560">Oxidoreductase</keyword>
<dbReference type="GO" id="GO:0008206">
    <property type="term" value="P:bile acid metabolic process"/>
    <property type="evidence" value="ECO:0007669"/>
    <property type="project" value="UniProtKB-ARBA"/>
</dbReference>
<dbReference type="Proteomes" id="UP000294581">
    <property type="component" value="Unassembled WGS sequence"/>
</dbReference>
<evidence type="ECO:0000313" key="5">
    <source>
        <dbReference type="Proteomes" id="UP000294581"/>
    </source>
</evidence>
<reference evidence="4 5" key="1">
    <citation type="submission" date="2019-03" db="EMBL/GenBank/DDBJ databases">
        <title>Genomic Encyclopedia of Type Strains, Phase IV (KMG-IV): sequencing the most valuable type-strain genomes for metagenomic binning, comparative biology and taxonomic classification.</title>
        <authorList>
            <person name="Goeker M."/>
        </authorList>
    </citation>
    <scope>NUCLEOTIDE SEQUENCE [LARGE SCALE GENOMIC DNA]</scope>
    <source>
        <strain evidence="4 5">DSM 17974</strain>
    </source>
</reference>
<dbReference type="PANTHER" id="PTHR42760:SF115">
    <property type="entry name" value="3-OXOACYL-[ACYL-CARRIER-PROTEIN] REDUCTASE FABG"/>
    <property type="match status" value="1"/>
</dbReference>
<evidence type="ECO:0000256" key="1">
    <source>
        <dbReference type="ARBA" id="ARBA00006484"/>
    </source>
</evidence>
<evidence type="ECO:0000256" key="2">
    <source>
        <dbReference type="ARBA" id="ARBA00023002"/>
    </source>
</evidence>
<dbReference type="EMBL" id="SORF01000001">
    <property type="protein sequence ID" value="TDY51240.1"/>
    <property type="molecule type" value="Genomic_DNA"/>
</dbReference>
<accession>A0A4R8LU20</accession>
<dbReference type="AlphaFoldDB" id="A0A4R8LU20"/>
<dbReference type="PRINTS" id="PR00081">
    <property type="entry name" value="GDHRDH"/>
</dbReference>
<dbReference type="Pfam" id="PF13561">
    <property type="entry name" value="adh_short_C2"/>
    <property type="match status" value="1"/>
</dbReference>
<dbReference type="FunFam" id="3.40.50.720:FF:000084">
    <property type="entry name" value="Short-chain dehydrogenase reductase"/>
    <property type="match status" value="1"/>
</dbReference>
<proteinExistence type="inferred from homology"/>
<comment type="caution">
    <text evidence="4">The sequence shown here is derived from an EMBL/GenBank/DDBJ whole genome shotgun (WGS) entry which is preliminary data.</text>
</comment>
<keyword evidence="5" id="KW-1185">Reference proteome</keyword>
<dbReference type="Gene3D" id="3.40.50.720">
    <property type="entry name" value="NAD(P)-binding Rossmann-like Domain"/>
    <property type="match status" value="1"/>
</dbReference>
<dbReference type="InterPro" id="IPR002347">
    <property type="entry name" value="SDR_fam"/>
</dbReference>
<evidence type="ECO:0000313" key="4">
    <source>
        <dbReference type="EMBL" id="TDY51240.1"/>
    </source>
</evidence>
<dbReference type="PANTHER" id="PTHR42760">
    <property type="entry name" value="SHORT-CHAIN DEHYDROGENASES/REDUCTASES FAMILY MEMBER"/>
    <property type="match status" value="1"/>
</dbReference>
<gene>
    <name evidence="4" type="ORF">C7445_101240</name>
</gene>